<dbReference type="EMBL" id="FUWY01000001">
    <property type="protein sequence ID" value="SJZ43801.1"/>
    <property type="molecule type" value="Genomic_DNA"/>
</dbReference>
<reference evidence="3" key="1">
    <citation type="submission" date="2017-02" db="EMBL/GenBank/DDBJ databases">
        <authorList>
            <person name="Varghese N."/>
            <person name="Submissions S."/>
        </authorList>
    </citation>
    <scope>NUCLEOTIDE SEQUENCE [LARGE SCALE GENOMIC DNA]</scope>
    <source>
        <strain evidence="3">ATCC 25662</strain>
    </source>
</reference>
<accession>A0A1T4KN29</accession>
<keyword evidence="1" id="KW-0812">Transmembrane</keyword>
<dbReference type="STRING" id="118967.SAMN02745191_0618"/>
<keyword evidence="3" id="KW-1185">Reference proteome</keyword>
<evidence type="ECO:0000313" key="3">
    <source>
        <dbReference type="Proteomes" id="UP000243297"/>
    </source>
</evidence>
<keyword evidence="1" id="KW-1133">Transmembrane helix</keyword>
<feature type="transmembrane region" description="Helical" evidence="1">
    <location>
        <begin position="119"/>
        <end position="141"/>
    </location>
</feature>
<feature type="transmembrane region" description="Helical" evidence="1">
    <location>
        <begin position="64"/>
        <end position="82"/>
    </location>
</feature>
<sequence>MNKILIRRIILLILYFLLFINSLGDYYDYRNYADARNYIQFTIYLISLFFIGFVTIFRKRYQGLQAYFFTLFLIFITTIYIIRDQLGLIPRMILIVFIILIYLIEIFGKHDEEVIDENIFIKILTSNSLLIFLLLFVIYFLDGSEFKNYLKVQSIKKIDIYDCISSYKIVGPLGYTNLKLETSNDELLNYACGSPIVLVNGEPLEKWQSPYTINYLNPRDEVIVKMSTNQEIIEHFGWTINENIMRIIIDDRPKGLSSFVEIENQFDVIIDEINEENIEQVHSFLNNNSLQYKKDYGDKNMIDAVFYHKHEKDEDVYLSLFYKMEDRILEITILNPYISNEGKIEYTNSFVSNYGVNKMVESVLEENNAKGIDSYRNESYENSILDEERH</sequence>
<dbReference type="RefSeq" id="WP_078711045.1">
    <property type="nucleotide sequence ID" value="NZ_FUWY01000001.1"/>
</dbReference>
<feature type="transmembrane region" description="Helical" evidence="1">
    <location>
        <begin position="88"/>
        <end position="107"/>
    </location>
</feature>
<name>A0A1T4KN29_9FIRM</name>
<evidence type="ECO:0000313" key="2">
    <source>
        <dbReference type="EMBL" id="SJZ43801.1"/>
    </source>
</evidence>
<gene>
    <name evidence="2" type="ORF">SAMN02745191_0618</name>
</gene>
<feature type="transmembrane region" description="Helical" evidence="1">
    <location>
        <begin position="40"/>
        <end position="57"/>
    </location>
</feature>
<keyword evidence="1" id="KW-0472">Membrane</keyword>
<organism evidence="2 3">
    <name type="scientific">Anaerorhabdus furcosa</name>
    <dbReference type="NCBI Taxonomy" id="118967"/>
    <lineage>
        <taxon>Bacteria</taxon>
        <taxon>Bacillati</taxon>
        <taxon>Bacillota</taxon>
        <taxon>Erysipelotrichia</taxon>
        <taxon>Erysipelotrichales</taxon>
        <taxon>Erysipelotrichaceae</taxon>
        <taxon>Anaerorhabdus</taxon>
    </lineage>
</organism>
<proteinExistence type="predicted"/>
<dbReference type="Proteomes" id="UP000243297">
    <property type="component" value="Unassembled WGS sequence"/>
</dbReference>
<evidence type="ECO:0000256" key="1">
    <source>
        <dbReference type="SAM" id="Phobius"/>
    </source>
</evidence>
<dbReference type="AlphaFoldDB" id="A0A1T4KN29"/>
<protein>
    <submittedName>
        <fullName evidence="2">Uncharacterized protein</fullName>
    </submittedName>
</protein>